<keyword evidence="2" id="KW-1133">Transmembrane helix</keyword>
<feature type="transmembrane region" description="Helical" evidence="2">
    <location>
        <begin position="62"/>
        <end position="80"/>
    </location>
</feature>
<feature type="region of interest" description="Disordered" evidence="1">
    <location>
        <begin position="94"/>
        <end position="120"/>
    </location>
</feature>
<feature type="region of interest" description="Disordered" evidence="1">
    <location>
        <begin position="1"/>
        <end position="24"/>
    </location>
</feature>
<feature type="domain" description="DUF1468" evidence="3">
    <location>
        <begin position="47"/>
        <end position="195"/>
    </location>
</feature>
<organism evidence="4">
    <name type="scientific">Halomonas sp. H10-59</name>
    <dbReference type="NCBI Taxonomy" id="2950874"/>
    <lineage>
        <taxon>Bacteria</taxon>
        <taxon>Pseudomonadati</taxon>
        <taxon>Pseudomonadota</taxon>
        <taxon>Gammaproteobacteria</taxon>
        <taxon>Oceanospirillales</taxon>
        <taxon>Halomonadaceae</taxon>
        <taxon>Halomonas</taxon>
    </lineage>
</organism>
<dbReference type="EMBL" id="CP098828">
    <property type="protein sequence ID" value="XBO76127.1"/>
    <property type="molecule type" value="Genomic_DNA"/>
</dbReference>
<keyword evidence="2" id="KW-0472">Membrane</keyword>
<dbReference type="RefSeq" id="WP_222568106.1">
    <property type="nucleotide sequence ID" value="NZ_CP098828.1"/>
</dbReference>
<accession>A0AAU7KWL0</accession>
<keyword evidence="2" id="KW-0812">Transmembrane</keyword>
<proteinExistence type="predicted"/>
<evidence type="ECO:0000256" key="1">
    <source>
        <dbReference type="SAM" id="MobiDB-lite"/>
    </source>
</evidence>
<evidence type="ECO:0000259" key="3">
    <source>
        <dbReference type="Pfam" id="PF07331"/>
    </source>
</evidence>
<protein>
    <submittedName>
        <fullName evidence="4">Tripartite tricarboxylate transporter TctB family protein</fullName>
    </submittedName>
</protein>
<feature type="transmembrane region" description="Helical" evidence="2">
    <location>
        <begin position="125"/>
        <end position="158"/>
    </location>
</feature>
<feature type="compositionally biased region" description="Low complexity" evidence="1">
    <location>
        <begin position="99"/>
        <end position="120"/>
    </location>
</feature>
<sequence length="202" mass="21406">MSAVHNRSTGHDTSTVHNTSAAGKKKHAIQASCSRASEYLLPTLFVAGAALCLWETREMSQLGAVFPAVISLVVIVAGLLRLGQLGLRGVVANHERGSDPSSDPSSDSSSDASSDSGSGSTPRRLALVGIMLAWALALPWLGFLLTGLASFVGLMVVAQYRRWHPRRLAGHLLTGAVLVAFFYALFALVLNVPLPAGRWFTL</sequence>
<dbReference type="InterPro" id="IPR009936">
    <property type="entry name" value="DUF1468"/>
</dbReference>
<evidence type="ECO:0000313" key="4">
    <source>
        <dbReference type="EMBL" id="XBO76127.1"/>
    </source>
</evidence>
<evidence type="ECO:0000256" key="2">
    <source>
        <dbReference type="SAM" id="Phobius"/>
    </source>
</evidence>
<feature type="transmembrane region" description="Helical" evidence="2">
    <location>
        <begin position="170"/>
        <end position="192"/>
    </location>
</feature>
<dbReference type="AlphaFoldDB" id="A0AAU7KWL0"/>
<dbReference type="Pfam" id="PF07331">
    <property type="entry name" value="TctB"/>
    <property type="match status" value="1"/>
</dbReference>
<gene>
    <name evidence="4" type="ORF">NFG57_04940</name>
</gene>
<feature type="compositionally biased region" description="Polar residues" evidence="1">
    <location>
        <begin position="1"/>
        <end position="21"/>
    </location>
</feature>
<reference evidence="4" key="1">
    <citation type="submission" date="2022-06" db="EMBL/GenBank/DDBJ databases">
        <title>A novel DMS-producing enzyme.</title>
        <authorList>
            <person name="Zhang Y."/>
        </authorList>
    </citation>
    <scope>NUCLEOTIDE SEQUENCE</scope>
    <source>
        <strain evidence="4">H10-59</strain>
    </source>
</reference>
<name>A0AAU7KWL0_9GAMM</name>